<feature type="coiled-coil region" evidence="1">
    <location>
        <begin position="208"/>
        <end position="235"/>
    </location>
</feature>
<name>A0AAC9P906_9PROT</name>
<dbReference type="RefSeq" id="WP_072572723.1">
    <property type="nucleotide sequence ID" value="NZ_CP018191.1"/>
</dbReference>
<evidence type="ECO:0000256" key="1">
    <source>
        <dbReference type="SAM" id="Coils"/>
    </source>
</evidence>
<dbReference type="PANTHER" id="PTHR33371:SF4">
    <property type="entry name" value="INTERMEMBRANE PHOSPHOLIPID TRANSPORT SYSTEM BINDING PROTEIN MLAD"/>
    <property type="match status" value="1"/>
</dbReference>
<gene>
    <name evidence="4" type="ORF">GbCGDNIH9_1454</name>
</gene>
<keyword evidence="2" id="KW-0472">Membrane</keyword>
<evidence type="ECO:0000313" key="4">
    <source>
        <dbReference type="EMBL" id="APH54755.1"/>
    </source>
</evidence>
<organism evidence="4 5">
    <name type="scientific">Granulibacter bethesdensis</name>
    <dbReference type="NCBI Taxonomy" id="364410"/>
    <lineage>
        <taxon>Bacteria</taxon>
        <taxon>Pseudomonadati</taxon>
        <taxon>Pseudomonadota</taxon>
        <taxon>Alphaproteobacteria</taxon>
        <taxon>Acetobacterales</taxon>
        <taxon>Acetobacteraceae</taxon>
        <taxon>Granulibacter</taxon>
    </lineage>
</organism>
<dbReference type="Proteomes" id="UP000182373">
    <property type="component" value="Chromosome"/>
</dbReference>
<dbReference type="AlphaFoldDB" id="A0AAC9P906"/>
<dbReference type="InterPro" id="IPR052336">
    <property type="entry name" value="MlaD_Phospholipid_Transporter"/>
</dbReference>
<dbReference type="InterPro" id="IPR003399">
    <property type="entry name" value="Mce/MlaD"/>
</dbReference>
<evidence type="ECO:0000256" key="2">
    <source>
        <dbReference type="SAM" id="Phobius"/>
    </source>
</evidence>
<proteinExistence type="predicted"/>
<dbReference type="Pfam" id="PF02470">
    <property type="entry name" value="MlaD"/>
    <property type="match status" value="1"/>
</dbReference>
<feature type="transmembrane region" description="Helical" evidence="2">
    <location>
        <begin position="6"/>
        <end position="26"/>
    </location>
</feature>
<reference evidence="5" key="1">
    <citation type="submission" date="2016-11" db="EMBL/GenBank/DDBJ databases">
        <title>Comparative genomic and phenotypic analysis of Granulibacter bethesdensis clinical isolates from patients with chronic granulomatous disease.</title>
        <authorList>
            <person name="Zarember K.A."/>
            <person name="Porcella S.F."/>
            <person name="Chu J."/>
            <person name="Ding L."/>
            <person name="Dahlstrom E."/>
            <person name="Barbian K."/>
            <person name="Martens C."/>
            <person name="Sykora L."/>
            <person name="Kramer S."/>
            <person name="Pettinato A.M."/>
            <person name="Hong H."/>
            <person name="Wald G."/>
            <person name="Berg L.J."/>
            <person name="Rogge L.S."/>
            <person name="Greenberg D.E."/>
            <person name="Falcone E.L."/>
            <person name="Neves J.F."/>
            <person name="Simoes M.J."/>
            <person name="Casal M."/>
            <person name="Rodriguez-Lopez F.C."/>
            <person name="Zelazny A."/>
            <person name="Gallin J.I."/>
            <person name="Holland S.M."/>
        </authorList>
    </citation>
    <scope>NUCLEOTIDE SEQUENCE [LARGE SCALE GENOMIC DNA]</scope>
    <source>
        <strain evidence="5">NIH9.1</strain>
    </source>
</reference>
<dbReference type="EMBL" id="CP018191">
    <property type="protein sequence ID" value="APH54755.1"/>
    <property type="molecule type" value="Genomic_DNA"/>
</dbReference>
<evidence type="ECO:0000313" key="5">
    <source>
        <dbReference type="Proteomes" id="UP000182373"/>
    </source>
</evidence>
<accession>A0AAC9P906</accession>
<keyword evidence="2" id="KW-1133">Transmembrane helix</keyword>
<feature type="domain" description="Mce/MlaD" evidence="3">
    <location>
        <begin position="44"/>
        <end position="135"/>
    </location>
</feature>
<keyword evidence="2" id="KW-0812">Transmembrane</keyword>
<keyword evidence="1" id="KW-0175">Coiled coil</keyword>
<dbReference type="PANTHER" id="PTHR33371">
    <property type="entry name" value="INTERMEMBRANE PHOSPHOLIPID TRANSPORT SYSTEM BINDING PROTEIN MLAD-RELATED"/>
    <property type="match status" value="1"/>
</dbReference>
<protein>
    <submittedName>
        <fullName evidence="4">Paraquat-inducible protein B</fullName>
    </submittedName>
</protein>
<evidence type="ECO:0000259" key="3">
    <source>
        <dbReference type="Pfam" id="PF02470"/>
    </source>
</evidence>
<sequence>MVNRQTAVGAFVIGGIILGAAALMTFGHFRFFSQNIRAAVVFQGSISGLAVGAPVTFRGVRVGAVESIAITFDQEDQAAYIPVVIDLDPDQVTVVESQHEKNSQLDLKRLIAHGLRAQLNIQSFVTGQSNVNLDFNPSSPALLHPRLTHLTEIPVKPSAIQKMKDMLADLPLKEIAGSARAVMENIRILSQRLDDDLPPLLASIRISSEHSQKTLDVATETMKELQKNLSSTITNLNTLLVNGNRQLDARSADAHIALLNIARTAQRATSTLDNLRSMTAAGSESRLNLDDALRDIAAAAAALRGFASDVERNPQLLLTGRKQ</sequence>